<feature type="compositionally biased region" description="Low complexity" evidence="1">
    <location>
        <begin position="83"/>
        <end position="99"/>
    </location>
</feature>
<feature type="compositionally biased region" description="Low complexity" evidence="1">
    <location>
        <begin position="12"/>
        <end position="32"/>
    </location>
</feature>
<accession>A0A7R9GG12</accession>
<evidence type="ECO:0000313" key="3">
    <source>
        <dbReference type="Proteomes" id="UP000678499"/>
    </source>
</evidence>
<name>A0A7R9GG12_9CRUS</name>
<evidence type="ECO:0000256" key="1">
    <source>
        <dbReference type="SAM" id="MobiDB-lite"/>
    </source>
</evidence>
<feature type="region of interest" description="Disordered" evidence="1">
    <location>
        <begin position="1"/>
        <end position="48"/>
    </location>
</feature>
<dbReference type="Proteomes" id="UP000678499">
    <property type="component" value="Unassembled WGS sequence"/>
</dbReference>
<dbReference type="AlphaFoldDB" id="A0A7R9GG12"/>
<gene>
    <name evidence="2" type="ORF">NMOB1V02_LOCUS7219</name>
</gene>
<reference evidence="2" key="1">
    <citation type="submission" date="2020-11" db="EMBL/GenBank/DDBJ databases">
        <authorList>
            <person name="Tran Van P."/>
        </authorList>
    </citation>
    <scope>NUCLEOTIDE SEQUENCE</scope>
</reference>
<dbReference type="EMBL" id="CAJPEX010001684">
    <property type="protein sequence ID" value="CAG0919702.1"/>
    <property type="molecule type" value="Genomic_DNA"/>
</dbReference>
<dbReference type="EMBL" id="OA883721">
    <property type="protein sequence ID" value="CAD7279550.1"/>
    <property type="molecule type" value="Genomic_DNA"/>
</dbReference>
<sequence length="125" mass="13499">MAYKSDIESSQENEGGQAQQQPQQVQGQQPANIEPSDPNSDQLSQVSDVESLGMDIVYDLDNVNFSLFLASDSDGEFAGRSPSHPSLSRNNSQSSISGSLRHVAVSTVTEYFSLSDDALEQPMSN</sequence>
<evidence type="ECO:0000313" key="2">
    <source>
        <dbReference type="EMBL" id="CAD7279550.1"/>
    </source>
</evidence>
<protein>
    <submittedName>
        <fullName evidence="2">Uncharacterized protein</fullName>
    </submittedName>
</protein>
<feature type="compositionally biased region" description="Polar residues" evidence="1">
    <location>
        <begin position="37"/>
        <end position="48"/>
    </location>
</feature>
<feature type="region of interest" description="Disordered" evidence="1">
    <location>
        <begin position="74"/>
        <end position="99"/>
    </location>
</feature>
<keyword evidence="3" id="KW-1185">Reference proteome</keyword>
<organism evidence="2">
    <name type="scientific">Notodromas monacha</name>
    <dbReference type="NCBI Taxonomy" id="399045"/>
    <lineage>
        <taxon>Eukaryota</taxon>
        <taxon>Metazoa</taxon>
        <taxon>Ecdysozoa</taxon>
        <taxon>Arthropoda</taxon>
        <taxon>Crustacea</taxon>
        <taxon>Oligostraca</taxon>
        <taxon>Ostracoda</taxon>
        <taxon>Podocopa</taxon>
        <taxon>Podocopida</taxon>
        <taxon>Cypridocopina</taxon>
        <taxon>Cypridoidea</taxon>
        <taxon>Cyprididae</taxon>
        <taxon>Notodromas</taxon>
    </lineage>
</organism>
<proteinExistence type="predicted"/>